<keyword evidence="10" id="KW-1185">Reference proteome</keyword>
<dbReference type="AlphaFoldDB" id="A0A1B7Y637"/>
<evidence type="ECO:0000256" key="6">
    <source>
        <dbReference type="ARBA" id="ARBA00023049"/>
    </source>
</evidence>
<evidence type="ECO:0000259" key="8">
    <source>
        <dbReference type="Pfam" id="PF01435"/>
    </source>
</evidence>
<dbReference type="GO" id="GO:0004222">
    <property type="term" value="F:metalloendopeptidase activity"/>
    <property type="evidence" value="ECO:0007669"/>
    <property type="project" value="InterPro"/>
</dbReference>
<dbReference type="PANTHER" id="PTHR22726:SF1">
    <property type="entry name" value="METALLOENDOPEPTIDASE OMA1, MITOCHONDRIAL"/>
    <property type="match status" value="1"/>
</dbReference>
<dbReference type="Proteomes" id="UP000092177">
    <property type="component" value="Chromosome 6"/>
</dbReference>
<dbReference type="Pfam" id="PF01435">
    <property type="entry name" value="Peptidase_M48"/>
    <property type="match status" value="1"/>
</dbReference>
<evidence type="ECO:0000256" key="1">
    <source>
        <dbReference type="ARBA" id="ARBA00001947"/>
    </source>
</evidence>
<proteinExistence type="predicted"/>
<evidence type="ECO:0000256" key="7">
    <source>
        <dbReference type="SAM" id="Phobius"/>
    </source>
</evidence>
<dbReference type="InterPro" id="IPR051156">
    <property type="entry name" value="Mito/Outer_Membr_Metalloprot"/>
</dbReference>
<accession>A0A1B7Y637</accession>
<dbReference type="GO" id="GO:0005743">
    <property type="term" value="C:mitochondrial inner membrane"/>
    <property type="evidence" value="ECO:0007669"/>
    <property type="project" value="TreeGrafter"/>
</dbReference>
<dbReference type="VEuPathDB" id="FungiDB:CH63R_08936"/>
<dbReference type="KEGG" id="chig:CH63R_08936"/>
<dbReference type="OrthoDB" id="7464992at2759"/>
<protein>
    <submittedName>
        <fullName evidence="9">Peptidase family M48</fullName>
    </submittedName>
</protein>
<sequence length="471" mass="52745">MTASTELIHFPTHFTFPIDFPDWSTSTTCRFSFRHFLLLLLLGCFAPRSRHRHPPLVAAVPPSLVPAVMFPFGALLRPPALRAAYRPSPSRPLAGVSPSGLLLRSRTRIPPFPTIRSPRAAHPHRFFSQTPRRPVLRPPTPGGYDPRNPAHREVLHEYHLRTARPLVTRSSFVRLAKSRGTHAVLLAAVLAAVGFYYANLQTVPVSGRTRFNCYTEAGVNRISDEQVKRVIHEVESQGGRFLPSWDPRSQMVARVMRRLIPVSGLDGQEWEVRVIDDPHTLNAFVLPGGKVFVHSGILRVTRNEDGLAAVLGHEIAHNLAQHVGERMSSSILSNILLGGLVMMSGMFPPAIILVQYLGSGLMDIVFNRPMGRLQESEADYIGLMLMAEACYDPREAVAFWRRMDMAAKRGHAEEVPELLSTHPSTEHRIEKHKEWMPKAIEKWEASDCKGTAGFANMFRRALDRGSIIVQF</sequence>
<keyword evidence="7" id="KW-0472">Membrane</keyword>
<dbReference type="GO" id="GO:0006515">
    <property type="term" value="P:protein quality control for misfolded or incompletely synthesized proteins"/>
    <property type="evidence" value="ECO:0007669"/>
    <property type="project" value="TreeGrafter"/>
</dbReference>
<evidence type="ECO:0000313" key="10">
    <source>
        <dbReference type="Proteomes" id="UP000092177"/>
    </source>
</evidence>
<dbReference type="CDD" id="cd07331">
    <property type="entry name" value="M48C_Oma1_like"/>
    <property type="match status" value="1"/>
</dbReference>
<reference evidence="10" key="1">
    <citation type="journal article" date="2017" name="BMC Genomics">
        <title>Gapless genome assembly of Colletotrichum higginsianum reveals chromosome structure and association of transposable elements with secondary metabolite gene clusters.</title>
        <authorList>
            <person name="Dallery J.-F."/>
            <person name="Lapalu N."/>
            <person name="Zampounis A."/>
            <person name="Pigne S."/>
            <person name="Luyten I."/>
            <person name="Amselem J."/>
            <person name="Wittenberg A.H.J."/>
            <person name="Zhou S."/>
            <person name="de Queiroz M.V."/>
            <person name="Robin G.P."/>
            <person name="Auger A."/>
            <person name="Hainaut M."/>
            <person name="Henrissat B."/>
            <person name="Kim K.-T."/>
            <person name="Lee Y.-H."/>
            <person name="Lespinet O."/>
            <person name="Schwartz D.C."/>
            <person name="Thon M.R."/>
            <person name="O'Connell R.J."/>
        </authorList>
    </citation>
    <scope>NUCLEOTIDE SEQUENCE [LARGE SCALE GENOMIC DNA]</scope>
    <source>
        <strain evidence="10">IMI 349063</strain>
    </source>
</reference>
<name>A0A1B7Y637_COLHI</name>
<feature type="transmembrane region" description="Helical" evidence="7">
    <location>
        <begin position="180"/>
        <end position="200"/>
    </location>
</feature>
<comment type="cofactor">
    <cofactor evidence="1">
        <name>Zn(2+)</name>
        <dbReference type="ChEBI" id="CHEBI:29105"/>
    </cofactor>
</comment>
<dbReference type="PANTHER" id="PTHR22726">
    <property type="entry name" value="METALLOENDOPEPTIDASE OMA1"/>
    <property type="match status" value="1"/>
</dbReference>
<dbReference type="GO" id="GO:0046872">
    <property type="term" value="F:metal ion binding"/>
    <property type="evidence" value="ECO:0007669"/>
    <property type="project" value="UniProtKB-KW"/>
</dbReference>
<evidence type="ECO:0000313" key="9">
    <source>
        <dbReference type="EMBL" id="OBR07415.1"/>
    </source>
</evidence>
<dbReference type="InterPro" id="IPR001915">
    <property type="entry name" value="Peptidase_M48"/>
</dbReference>
<keyword evidence="7" id="KW-1133">Transmembrane helix</keyword>
<organism evidence="9 10">
    <name type="scientific">Colletotrichum higginsianum (strain IMI 349063)</name>
    <name type="common">Crucifer anthracnose fungus</name>
    <dbReference type="NCBI Taxonomy" id="759273"/>
    <lineage>
        <taxon>Eukaryota</taxon>
        <taxon>Fungi</taxon>
        <taxon>Dikarya</taxon>
        <taxon>Ascomycota</taxon>
        <taxon>Pezizomycotina</taxon>
        <taxon>Sordariomycetes</taxon>
        <taxon>Hypocreomycetidae</taxon>
        <taxon>Glomerellales</taxon>
        <taxon>Glomerellaceae</taxon>
        <taxon>Colletotrichum</taxon>
        <taxon>Colletotrichum destructivum species complex</taxon>
    </lineage>
</organism>
<evidence type="ECO:0000256" key="2">
    <source>
        <dbReference type="ARBA" id="ARBA00022670"/>
    </source>
</evidence>
<keyword evidence="5" id="KW-0862">Zinc</keyword>
<dbReference type="GO" id="GO:0034982">
    <property type="term" value="P:mitochondrial protein processing"/>
    <property type="evidence" value="ECO:0007669"/>
    <property type="project" value="TreeGrafter"/>
</dbReference>
<keyword evidence="4" id="KW-0378">Hydrolase</keyword>
<dbReference type="GeneID" id="28868017"/>
<keyword evidence="2" id="KW-0645">Protease</keyword>
<keyword evidence="3" id="KW-0479">Metal-binding</keyword>
<evidence type="ECO:0000256" key="5">
    <source>
        <dbReference type="ARBA" id="ARBA00022833"/>
    </source>
</evidence>
<dbReference type="RefSeq" id="XP_018155933.1">
    <property type="nucleotide sequence ID" value="XM_018303910.1"/>
</dbReference>
<comment type="caution">
    <text evidence="9">The sequence shown here is derived from an EMBL/GenBank/DDBJ whole genome shotgun (WGS) entry which is preliminary data.</text>
</comment>
<evidence type="ECO:0000256" key="3">
    <source>
        <dbReference type="ARBA" id="ARBA00022723"/>
    </source>
</evidence>
<evidence type="ECO:0000256" key="4">
    <source>
        <dbReference type="ARBA" id="ARBA00022801"/>
    </source>
</evidence>
<feature type="domain" description="Peptidase M48" evidence="8">
    <location>
        <begin position="249"/>
        <end position="435"/>
    </location>
</feature>
<keyword evidence="7" id="KW-0812">Transmembrane</keyword>
<dbReference type="Gene3D" id="3.30.2010.10">
    <property type="entry name" value="Metalloproteases ('zincins'), catalytic domain"/>
    <property type="match status" value="1"/>
</dbReference>
<keyword evidence="6" id="KW-0482">Metalloprotease</keyword>
<gene>
    <name evidence="9" type="ORF">CH63R_08936</name>
</gene>
<dbReference type="EMBL" id="LTAN01000006">
    <property type="protein sequence ID" value="OBR07415.1"/>
    <property type="molecule type" value="Genomic_DNA"/>
</dbReference>
<feature type="transmembrane region" description="Helical" evidence="7">
    <location>
        <begin position="335"/>
        <end position="358"/>
    </location>
</feature>